<dbReference type="PANTHER" id="PTHR19370:SF185">
    <property type="entry name" value="NADH-CYTOCHROME B5 REDUCTASE"/>
    <property type="match status" value="1"/>
</dbReference>
<evidence type="ECO:0000256" key="4">
    <source>
        <dbReference type="ARBA" id="ARBA00022630"/>
    </source>
</evidence>
<protein>
    <recommendedName>
        <fullName evidence="9">FAD-binding FR-type domain-containing protein</fullName>
    </recommendedName>
</protein>
<keyword evidence="6" id="KW-0560">Oxidoreductase</keyword>
<evidence type="ECO:0000313" key="10">
    <source>
        <dbReference type="EMBL" id="KAK3169025.1"/>
    </source>
</evidence>
<comment type="similarity">
    <text evidence="3">Belongs to the flavoprotein pyridine nucleotide cytochrome reductase family.</text>
</comment>
<dbReference type="PRINTS" id="PR00406">
    <property type="entry name" value="CYTB5RDTASE"/>
</dbReference>
<comment type="cofactor">
    <cofactor evidence="1 8">
        <name>FAD</name>
        <dbReference type="ChEBI" id="CHEBI:57692"/>
    </cofactor>
</comment>
<feature type="binding site" evidence="8">
    <location>
        <position position="183"/>
    </location>
    <ligand>
        <name>FAD</name>
        <dbReference type="ChEBI" id="CHEBI:57692"/>
    </ligand>
</feature>
<organism evidence="10 11">
    <name type="scientific">Lepraria neglecta</name>
    <dbReference type="NCBI Taxonomy" id="209136"/>
    <lineage>
        <taxon>Eukaryota</taxon>
        <taxon>Fungi</taxon>
        <taxon>Dikarya</taxon>
        <taxon>Ascomycota</taxon>
        <taxon>Pezizomycotina</taxon>
        <taxon>Lecanoromycetes</taxon>
        <taxon>OSLEUM clade</taxon>
        <taxon>Lecanoromycetidae</taxon>
        <taxon>Lecanorales</taxon>
        <taxon>Lecanorineae</taxon>
        <taxon>Stereocaulaceae</taxon>
        <taxon>Lepraria</taxon>
    </lineage>
</organism>
<dbReference type="PANTHER" id="PTHR19370">
    <property type="entry name" value="NADH-CYTOCHROME B5 REDUCTASE"/>
    <property type="match status" value="1"/>
</dbReference>
<dbReference type="InterPro" id="IPR039261">
    <property type="entry name" value="FNR_nucleotide-bd"/>
</dbReference>
<feature type="binding site" evidence="8">
    <location>
        <position position="180"/>
    </location>
    <ligand>
        <name>FAD</name>
        <dbReference type="ChEBI" id="CHEBI:57692"/>
    </ligand>
</feature>
<name>A0AAD9YZU0_9LECA</name>
<dbReference type="Gene3D" id="2.40.30.10">
    <property type="entry name" value="Translation factors"/>
    <property type="match status" value="1"/>
</dbReference>
<feature type="binding site" evidence="8">
    <location>
        <position position="194"/>
    </location>
    <ligand>
        <name>FAD</name>
        <dbReference type="ChEBI" id="CHEBI:57692"/>
    </ligand>
</feature>
<evidence type="ECO:0000256" key="7">
    <source>
        <dbReference type="ARBA" id="ARBA00023136"/>
    </source>
</evidence>
<keyword evidence="4 8" id="KW-0285">Flavoprotein</keyword>
<evidence type="ECO:0000256" key="1">
    <source>
        <dbReference type="ARBA" id="ARBA00001974"/>
    </source>
</evidence>
<gene>
    <name evidence="10" type="ORF">OEA41_005473</name>
</gene>
<evidence type="ECO:0000259" key="9">
    <source>
        <dbReference type="PROSITE" id="PS51384"/>
    </source>
</evidence>
<evidence type="ECO:0000256" key="2">
    <source>
        <dbReference type="ARBA" id="ARBA00004370"/>
    </source>
</evidence>
<comment type="subcellular location">
    <subcellularLocation>
        <location evidence="2">Membrane</location>
    </subcellularLocation>
</comment>
<dbReference type="Gene3D" id="3.40.50.80">
    <property type="entry name" value="Nucleotide-binding domain of ferredoxin-NADP reductase (FNR) module"/>
    <property type="match status" value="1"/>
</dbReference>
<dbReference type="GO" id="GO:0016020">
    <property type="term" value="C:membrane"/>
    <property type="evidence" value="ECO:0007669"/>
    <property type="project" value="UniProtKB-SubCell"/>
</dbReference>
<feature type="binding site" evidence="8">
    <location>
        <position position="245"/>
    </location>
    <ligand>
        <name>FAD</name>
        <dbReference type="ChEBI" id="CHEBI:57692"/>
    </ligand>
</feature>
<dbReference type="InterPro" id="IPR017938">
    <property type="entry name" value="Riboflavin_synthase-like_b-brl"/>
</dbReference>
<dbReference type="AlphaFoldDB" id="A0AAD9YZU0"/>
<keyword evidence="7" id="KW-0472">Membrane</keyword>
<proteinExistence type="inferred from homology"/>
<accession>A0AAD9YZU0</accession>
<dbReference type="InterPro" id="IPR017927">
    <property type="entry name" value="FAD-bd_FR_type"/>
</dbReference>
<keyword evidence="11" id="KW-1185">Reference proteome</keyword>
<reference evidence="10" key="1">
    <citation type="submission" date="2022-11" db="EMBL/GenBank/DDBJ databases">
        <title>Chromosomal genome sequence assembly and mating type (MAT) locus characterization of the leprose asexual lichenized fungus Lepraria neglecta (Nyl.) Erichsen.</title>
        <authorList>
            <person name="Allen J.L."/>
            <person name="Pfeffer B."/>
        </authorList>
    </citation>
    <scope>NUCLEOTIDE SEQUENCE</scope>
    <source>
        <strain evidence="10">Allen 5258</strain>
    </source>
</reference>
<sequence length="277" mass="30731">MVAGHGSTEFVDFLTPPSATATDSGPGYIGMLMLKLLIVEIPQVVEETQDRVPEILFRHPCEPGTGNEGWMKPSTEQQIADAKQPGNTPGKQFTGEEIEKHDNDESCWMVVDGKERKELSKDTRRYTFDLPDSKKALGLATCQHIQLGFHMKDTMLIRSYTPTRPVLEPEEDGTFELVVKTYFPNNDQPGGAMSNLLDCMSLNEQIGVRGPTGEIEYDGNGKFIIEGKEMHFNRVTLILGGSGITLGYQLIARVLENKGDKTQTAVMTQTKVKLMSF</sequence>
<feature type="binding site" evidence="8">
    <location>
        <position position="193"/>
    </location>
    <ligand>
        <name>FAD</name>
        <dbReference type="ChEBI" id="CHEBI:57692"/>
    </ligand>
</feature>
<evidence type="ECO:0000313" key="11">
    <source>
        <dbReference type="Proteomes" id="UP001276659"/>
    </source>
</evidence>
<keyword evidence="5 8" id="KW-0274">FAD</keyword>
<dbReference type="EMBL" id="JASNWA010000010">
    <property type="protein sequence ID" value="KAK3169025.1"/>
    <property type="molecule type" value="Genomic_DNA"/>
</dbReference>
<feature type="domain" description="FAD-binding FR-type" evidence="9">
    <location>
        <begin position="106"/>
        <end position="218"/>
    </location>
</feature>
<feature type="binding site" evidence="8">
    <location>
        <position position="178"/>
    </location>
    <ligand>
        <name>FAD</name>
        <dbReference type="ChEBI" id="CHEBI:57692"/>
    </ligand>
</feature>
<feature type="binding site" evidence="8">
    <location>
        <position position="158"/>
    </location>
    <ligand>
        <name>FAD</name>
        <dbReference type="ChEBI" id="CHEBI:57692"/>
    </ligand>
</feature>
<evidence type="ECO:0000256" key="3">
    <source>
        <dbReference type="ARBA" id="ARBA00006105"/>
    </source>
</evidence>
<evidence type="ECO:0000256" key="8">
    <source>
        <dbReference type="PIRSR" id="PIRSR601834-1"/>
    </source>
</evidence>
<dbReference type="InterPro" id="IPR008333">
    <property type="entry name" value="Cbr1-like_FAD-bd_dom"/>
</dbReference>
<dbReference type="SUPFAM" id="SSF63380">
    <property type="entry name" value="Riboflavin synthase domain-like"/>
    <property type="match status" value="1"/>
</dbReference>
<dbReference type="InterPro" id="IPR001834">
    <property type="entry name" value="CBR-like"/>
</dbReference>
<evidence type="ECO:0000256" key="5">
    <source>
        <dbReference type="ARBA" id="ARBA00022827"/>
    </source>
</evidence>
<dbReference type="Pfam" id="PF00970">
    <property type="entry name" value="FAD_binding_6"/>
    <property type="match status" value="1"/>
</dbReference>
<evidence type="ECO:0000256" key="6">
    <source>
        <dbReference type="ARBA" id="ARBA00023002"/>
    </source>
</evidence>
<dbReference type="Proteomes" id="UP001276659">
    <property type="component" value="Unassembled WGS sequence"/>
</dbReference>
<dbReference type="PROSITE" id="PS51384">
    <property type="entry name" value="FAD_FR"/>
    <property type="match status" value="1"/>
</dbReference>
<comment type="caution">
    <text evidence="10">The sequence shown here is derived from an EMBL/GenBank/DDBJ whole genome shotgun (WGS) entry which is preliminary data.</text>
</comment>
<feature type="binding site" evidence="8">
    <location>
        <position position="160"/>
    </location>
    <ligand>
        <name>FAD</name>
        <dbReference type="ChEBI" id="CHEBI:57692"/>
    </ligand>
</feature>
<dbReference type="CDD" id="cd06183">
    <property type="entry name" value="cyt_b5_reduct_like"/>
    <property type="match status" value="1"/>
</dbReference>
<dbReference type="GO" id="GO:0071949">
    <property type="term" value="F:FAD binding"/>
    <property type="evidence" value="ECO:0007669"/>
    <property type="project" value="TreeGrafter"/>
</dbReference>
<dbReference type="GO" id="GO:0016491">
    <property type="term" value="F:oxidoreductase activity"/>
    <property type="evidence" value="ECO:0007669"/>
    <property type="project" value="UniProtKB-KW"/>
</dbReference>